<feature type="transmembrane region" description="Helical" evidence="5">
    <location>
        <begin position="202"/>
        <end position="217"/>
    </location>
</feature>
<keyword evidence="8" id="KW-1185">Reference proteome</keyword>
<feature type="transmembrane region" description="Helical" evidence="5">
    <location>
        <begin position="222"/>
        <end position="239"/>
    </location>
</feature>
<dbReference type="PANTHER" id="PTHR37422">
    <property type="entry name" value="TEICHURONIC ACID BIOSYNTHESIS PROTEIN TUAE"/>
    <property type="match status" value="1"/>
</dbReference>
<keyword evidence="7" id="KW-0436">Ligase</keyword>
<keyword evidence="4 5" id="KW-0472">Membrane</keyword>
<organism evidence="7 8">
    <name type="scientific">Nissabacter archeti</name>
    <dbReference type="NCBI Taxonomy" id="1917880"/>
    <lineage>
        <taxon>Bacteria</taxon>
        <taxon>Pseudomonadati</taxon>
        <taxon>Pseudomonadota</taxon>
        <taxon>Gammaproteobacteria</taxon>
        <taxon>Enterobacterales</taxon>
        <taxon>Yersiniaceae</taxon>
        <taxon>Nissabacter</taxon>
    </lineage>
</organism>
<name>A0ABS5JN23_9GAMM</name>
<feature type="transmembrane region" description="Helical" evidence="5">
    <location>
        <begin position="179"/>
        <end position="196"/>
    </location>
</feature>
<feature type="domain" description="O-antigen ligase-related" evidence="6">
    <location>
        <begin position="185"/>
        <end position="334"/>
    </location>
</feature>
<evidence type="ECO:0000256" key="1">
    <source>
        <dbReference type="ARBA" id="ARBA00004141"/>
    </source>
</evidence>
<evidence type="ECO:0000256" key="3">
    <source>
        <dbReference type="ARBA" id="ARBA00022989"/>
    </source>
</evidence>
<feature type="transmembrane region" description="Helical" evidence="5">
    <location>
        <begin position="93"/>
        <end position="110"/>
    </location>
</feature>
<comment type="subcellular location">
    <subcellularLocation>
        <location evidence="1">Membrane</location>
        <topology evidence="1">Multi-pass membrane protein</topology>
    </subcellularLocation>
</comment>
<keyword evidence="3 5" id="KW-1133">Transmembrane helix</keyword>
<comment type="caution">
    <text evidence="7">The sequence shown here is derived from an EMBL/GenBank/DDBJ whole genome shotgun (WGS) entry which is preliminary data.</text>
</comment>
<dbReference type="PANTHER" id="PTHR37422:SF13">
    <property type="entry name" value="LIPOPOLYSACCHARIDE BIOSYNTHESIS PROTEIN PA4999-RELATED"/>
    <property type="match status" value="1"/>
</dbReference>
<evidence type="ECO:0000259" key="6">
    <source>
        <dbReference type="Pfam" id="PF04932"/>
    </source>
</evidence>
<feature type="transmembrane region" description="Helical" evidence="5">
    <location>
        <begin position="59"/>
        <end position="81"/>
    </location>
</feature>
<evidence type="ECO:0000256" key="4">
    <source>
        <dbReference type="ARBA" id="ARBA00023136"/>
    </source>
</evidence>
<keyword evidence="2 5" id="KW-0812">Transmembrane</keyword>
<dbReference type="InterPro" id="IPR051533">
    <property type="entry name" value="WaaL-like"/>
</dbReference>
<evidence type="ECO:0000313" key="8">
    <source>
        <dbReference type="Proteomes" id="UP000680634"/>
    </source>
</evidence>
<feature type="transmembrane region" description="Helical" evidence="5">
    <location>
        <begin position="318"/>
        <end position="341"/>
    </location>
</feature>
<protein>
    <submittedName>
        <fullName evidence="7">O-antigen ligase family protein</fullName>
    </submittedName>
</protein>
<feature type="transmembrane region" description="Helical" evidence="5">
    <location>
        <begin position="147"/>
        <end position="167"/>
    </location>
</feature>
<dbReference type="EMBL" id="JAERKB010000018">
    <property type="protein sequence ID" value="MBS0971307.1"/>
    <property type="molecule type" value="Genomic_DNA"/>
</dbReference>
<feature type="transmembrane region" description="Helical" evidence="5">
    <location>
        <begin position="30"/>
        <end position="47"/>
    </location>
</feature>
<dbReference type="Proteomes" id="UP000680634">
    <property type="component" value="Unassembled WGS sequence"/>
</dbReference>
<gene>
    <name evidence="7" type="ORF">JK232_20700</name>
</gene>
<sequence>MPARPLCTERQTLRYAAAGLLGFSLPVSNLLMNIALVLAALCVLTTRDRVSWRGLARQPLVWLPALIFVLLALSLLVSSHVYGPVMVGKYKKLLYVLPLALFFLLHLKLSTTFIRGFLLANGIILGLSLLGGLFHLLPLWINPVNPTVFKLHITQNFFMALSLIFWLDYARQSHGRRRIAYLLLALFAGGNVMFMVQGRTGYVALAAGGGIWLLLSLRPRQALISVAAACMAICLLFTVPNRAAERLSLGVEEIQRCLTSSGDAAFFACKSSMGQRLVFILHSAQLIRQAPLLGHGAGAFSYGRADIHYMVYNPHNQYLLDTVQCGAVGLMLFLLWMFRFAQSAWHCAPGAKNVLLAVLASYMGCHLFNAFLLDSAEGHLFVILTAMLAAKQARTAGRTVSPGAATAREKEAP</sequence>
<feature type="transmembrane region" description="Helical" evidence="5">
    <location>
        <begin position="353"/>
        <end position="372"/>
    </location>
</feature>
<dbReference type="Pfam" id="PF04932">
    <property type="entry name" value="Wzy_C"/>
    <property type="match status" value="1"/>
</dbReference>
<feature type="transmembrane region" description="Helical" evidence="5">
    <location>
        <begin position="117"/>
        <end position="141"/>
    </location>
</feature>
<evidence type="ECO:0000256" key="2">
    <source>
        <dbReference type="ARBA" id="ARBA00022692"/>
    </source>
</evidence>
<accession>A0ABS5JN23</accession>
<dbReference type="GO" id="GO:0016874">
    <property type="term" value="F:ligase activity"/>
    <property type="evidence" value="ECO:0007669"/>
    <property type="project" value="UniProtKB-KW"/>
</dbReference>
<dbReference type="InterPro" id="IPR007016">
    <property type="entry name" value="O-antigen_ligase-rel_domated"/>
</dbReference>
<reference evidence="8" key="1">
    <citation type="submission" date="2023-07" db="EMBL/GenBank/DDBJ databases">
        <title>Genome-inferred correspondence between phylogeny and metabolic traits in the wild Drosophila gut microbiome.</title>
        <authorList>
            <person name="Bueno E."/>
            <person name="Blow F."/>
            <person name="Douglas A.E."/>
        </authorList>
    </citation>
    <scope>NUCLEOTIDE SEQUENCE [LARGE SCALE GENOMIC DNA]</scope>
    <source>
        <strain evidence="8">JGM97</strain>
    </source>
</reference>
<proteinExistence type="predicted"/>
<evidence type="ECO:0000313" key="7">
    <source>
        <dbReference type="EMBL" id="MBS0971307.1"/>
    </source>
</evidence>
<evidence type="ECO:0000256" key="5">
    <source>
        <dbReference type="SAM" id="Phobius"/>
    </source>
</evidence>